<gene>
    <name evidence="4" type="ORF">Nkreftii_002680</name>
</gene>
<dbReference type="InterPro" id="IPR001789">
    <property type="entry name" value="Sig_transdc_resp-reg_receiver"/>
</dbReference>
<protein>
    <recommendedName>
        <fullName evidence="3">Response regulatory domain-containing protein</fullName>
    </recommendedName>
</protein>
<keyword evidence="1 2" id="KW-0597">Phosphoprotein</keyword>
<dbReference type="Pfam" id="PF00072">
    <property type="entry name" value="Response_reg"/>
    <property type="match status" value="1"/>
</dbReference>
<evidence type="ECO:0000313" key="5">
    <source>
        <dbReference type="Proteomes" id="UP000593737"/>
    </source>
</evidence>
<dbReference type="PANTHER" id="PTHR44591">
    <property type="entry name" value="STRESS RESPONSE REGULATOR PROTEIN 1"/>
    <property type="match status" value="1"/>
</dbReference>
<sequence length="341" mass="37547">MKGSAISTETFREHELARVQGTILIVDDEAGIRNLFLELFRPERVSVRVASSGQEAIAMVKQQAPALLIADVLLPDQDGITVLEEAQRIDSRIIGVVMTGAGTVELAVRAMKAGAIDFLVKPFQSEIVLSTVRRLLELHQLRTENTVLKHAAVRSGMVRLHSSPFQTFGEDGAAAQDDGPSEYERGVAEAQRRMEEEGRHDLAVLIDAARKFDVARSKLQQTVEDEVIALSLQIVSKILHESAESNREQIVIQVKDALGAVRESGAIMIQAHPLDAAVLETVREDLERKRDTALMLTIEPVASLPRGSCLVHTSTRMVDASLDTQLFRLGDALRNRTHRES</sequence>
<dbReference type="GO" id="GO:0000160">
    <property type="term" value="P:phosphorelay signal transduction system"/>
    <property type="evidence" value="ECO:0007669"/>
    <property type="project" value="InterPro"/>
</dbReference>
<dbReference type="KEGG" id="nkf:Nkreftii_002680"/>
<dbReference type="EMBL" id="CP047423">
    <property type="protein sequence ID" value="QPD04906.1"/>
    <property type="molecule type" value="Genomic_DNA"/>
</dbReference>
<dbReference type="InterPro" id="IPR050595">
    <property type="entry name" value="Bact_response_regulator"/>
</dbReference>
<organism evidence="4 5">
    <name type="scientific">Candidatus Nitrospira kreftii</name>
    <dbReference type="NCBI Taxonomy" id="2652173"/>
    <lineage>
        <taxon>Bacteria</taxon>
        <taxon>Pseudomonadati</taxon>
        <taxon>Nitrospirota</taxon>
        <taxon>Nitrospiria</taxon>
        <taxon>Nitrospirales</taxon>
        <taxon>Nitrospiraceae</taxon>
        <taxon>Nitrospira</taxon>
    </lineage>
</organism>
<dbReference type="SUPFAM" id="SSF52172">
    <property type="entry name" value="CheY-like"/>
    <property type="match status" value="1"/>
</dbReference>
<dbReference type="Pfam" id="PF02108">
    <property type="entry name" value="FliH"/>
    <property type="match status" value="1"/>
</dbReference>
<feature type="domain" description="Response regulatory" evidence="3">
    <location>
        <begin position="22"/>
        <end position="136"/>
    </location>
</feature>
<dbReference type="AlphaFoldDB" id="A0A7S8J035"/>
<reference evidence="4 5" key="1">
    <citation type="journal article" date="2020" name="ISME J.">
        <title>Enrichment and physiological characterization of a novel comammox Nitrospira indicates ammonium inhibition of complete nitrification.</title>
        <authorList>
            <person name="Sakoula D."/>
            <person name="Koch H."/>
            <person name="Frank J."/>
            <person name="Jetten M.S.M."/>
            <person name="van Kessel M.A.H.J."/>
            <person name="Lucker S."/>
        </authorList>
    </citation>
    <scope>NUCLEOTIDE SEQUENCE [LARGE SCALE GENOMIC DNA]</scope>
    <source>
        <strain evidence="4">Comreactor17</strain>
    </source>
</reference>
<dbReference type="Gene3D" id="3.40.50.2300">
    <property type="match status" value="1"/>
</dbReference>
<dbReference type="InterPro" id="IPR018035">
    <property type="entry name" value="Flagellar_FliH/T3SS_HrpE"/>
</dbReference>
<evidence type="ECO:0000259" key="3">
    <source>
        <dbReference type="PROSITE" id="PS50110"/>
    </source>
</evidence>
<feature type="modified residue" description="4-aspartylphosphate" evidence="2">
    <location>
        <position position="71"/>
    </location>
</feature>
<dbReference type="PANTHER" id="PTHR44591:SF3">
    <property type="entry name" value="RESPONSE REGULATORY DOMAIN-CONTAINING PROTEIN"/>
    <property type="match status" value="1"/>
</dbReference>
<dbReference type="PROSITE" id="PS50110">
    <property type="entry name" value="RESPONSE_REGULATORY"/>
    <property type="match status" value="1"/>
</dbReference>
<accession>A0A7S8J035</accession>
<dbReference type="SMART" id="SM00448">
    <property type="entry name" value="REC"/>
    <property type="match status" value="1"/>
</dbReference>
<evidence type="ECO:0000313" key="4">
    <source>
        <dbReference type="EMBL" id="QPD04906.1"/>
    </source>
</evidence>
<evidence type="ECO:0000256" key="1">
    <source>
        <dbReference type="ARBA" id="ARBA00022553"/>
    </source>
</evidence>
<name>A0A7S8J035_9BACT</name>
<dbReference type="InterPro" id="IPR011006">
    <property type="entry name" value="CheY-like_superfamily"/>
</dbReference>
<dbReference type="Proteomes" id="UP000593737">
    <property type="component" value="Chromosome"/>
</dbReference>
<evidence type="ECO:0000256" key="2">
    <source>
        <dbReference type="PROSITE-ProRule" id="PRU00169"/>
    </source>
</evidence>
<proteinExistence type="predicted"/>